<feature type="domain" description="NADH:flavin oxidoreductase/NADH oxidase N-terminal" evidence="1">
    <location>
        <begin position="5"/>
        <end position="118"/>
    </location>
</feature>
<dbReference type="EMBL" id="VNHU01000010">
    <property type="protein sequence ID" value="TYP71007.1"/>
    <property type="molecule type" value="Genomic_DNA"/>
</dbReference>
<reference evidence="2 3" key="1">
    <citation type="submission" date="2019-07" db="EMBL/GenBank/DDBJ databases">
        <title>Genomic Encyclopedia of Archaeal and Bacterial Type Strains, Phase II (KMG-II): from individual species to whole genera.</title>
        <authorList>
            <person name="Goeker M."/>
        </authorList>
    </citation>
    <scope>NUCLEOTIDE SEQUENCE [LARGE SCALE GENOMIC DNA]</scope>
    <source>
        <strain evidence="2 3">DSM 17527</strain>
    </source>
</reference>
<dbReference type="Gene3D" id="3.20.20.70">
    <property type="entry name" value="Aldolase class I"/>
    <property type="match status" value="1"/>
</dbReference>
<dbReference type="PANTHER" id="PTHR22893">
    <property type="entry name" value="NADH OXIDOREDUCTASE-RELATED"/>
    <property type="match status" value="1"/>
</dbReference>
<protein>
    <submittedName>
        <fullName evidence="2">N-ethylmaleimide reductase</fullName>
    </submittedName>
</protein>
<dbReference type="Pfam" id="PF00724">
    <property type="entry name" value="Oxidored_FMN"/>
    <property type="match status" value="1"/>
</dbReference>
<evidence type="ECO:0000259" key="1">
    <source>
        <dbReference type="Pfam" id="PF00724"/>
    </source>
</evidence>
<comment type="caution">
    <text evidence="2">The sequence shown here is derived from an EMBL/GenBank/DDBJ whole genome shotgun (WGS) entry which is preliminary data.</text>
</comment>
<dbReference type="SUPFAM" id="SSF51395">
    <property type="entry name" value="FMN-linked oxidoreductases"/>
    <property type="match status" value="1"/>
</dbReference>
<evidence type="ECO:0000313" key="3">
    <source>
        <dbReference type="Proteomes" id="UP000324376"/>
    </source>
</evidence>
<dbReference type="Proteomes" id="UP000324376">
    <property type="component" value="Unassembled WGS sequence"/>
</dbReference>
<dbReference type="GO" id="GO:0010181">
    <property type="term" value="F:FMN binding"/>
    <property type="evidence" value="ECO:0007669"/>
    <property type="project" value="InterPro"/>
</dbReference>
<name>A0A5S5BVF3_9FLAO</name>
<dbReference type="GO" id="GO:0016491">
    <property type="term" value="F:oxidoreductase activity"/>
    <property type="evidence" value="ECO:0007669"/>
    <property type="project" value="InterPro"/>
</dbReference>
<accession>A0A5S5BVF3</accession>
<dbReference type="InterPro" id="IPR001155">
    <property type="entry name" value="OxRdtase_FMN_N"/>
</dbReference>
<sequence length="151" mass="17417">MFFPENRIGVRLNPSLHESFGIIATEETIPTFDYIIERLNDYNLAYLHLSEPFTDVSNVSFLVSNIAERYRPRYKGTLMINNGFTQETGNKIILDEHADLVAFGKLFISNPDLPTRFALNAPMADWNEDLFYASTKEGYIDYPEYKETIDS</sequence>
<evidence type="ECO:0000313" key="2">
    <source>
        <dbReference type="EMBL" id="TYP71007.1"/>
    </source>
</evidence>
<gene>
    <name evidence="2" type="ORF">BD809_11066</name>
</gene>
<dbReference type="InterPro" id="IPR013785">
    <property type="entry name" value="Aldolase_TIM"/>
</dbReference>
<dbReference type="AlphaFoldDB" id="A0A5S5BVF3"/>
<proteinExistence type="predicted"/>
<organism evidence="2 3">
    <name type="scientific">Aquimarina intermedia</name>
    <dbReference type="NCBI Taxonomy" id="350814"/>
    <lineage>
        <taxon>Bacteria</taxon>
        <taxon>Pseudomonadati</taxon>
        <taxon>Bacteroidota</taxon>
        <taxon>Flavobacteriia</taxon>
        <taxon>Flavobacteriales</taxon>
        <taxon>Flavobacteriaceae</taxon>
        <taxon>Aquimarina</taxon>
    </lineage>
</organism>
<keyword evidence="3" id="KW-1185">Reference proteome</keyword>
<dbReference type="InterPro" id="IPR045247">
    <property type="entry name" value="Oye-like"/>
</dbReference>
<dbReference type="PANTHER" id="PTHR22893:SF91">
    <property type="entry name" value="NADPH DEHYDROGENASE 2-RELATED"/>
    <property type="match status" value="1"/>
</dbReference>